<dbReference type="Proteomes" id="UP000678393">
    <property type="component" value="Unassembled WGS sequence"/>
</dbReference>
<comment type="caution">
    <text evidence="5">The sequence shown here is derived from an EMBL/GenBank/DDBJ whole genome shotgun (WGS) entry which is preliminary data.</text>
</comment>
<feature type="region of interest" description="Disordered" evidence="4">
    <location>
        <begin position="1"/>
        <end position="22"/>
    </location>
</feature>
<evidence type="ECO:0000256" key="2">
    <source>
        <dbReference type="ARBA" id="ARBA00022737"/>
    </source>
</evidence>
<dbReference type="PROSITE" id="PS00678">
    <property type="entry name" value="WD_REPEATS_1"/>
    <property type="match status" value="1"/>
</dbReference>
<evidence type="ECO:0000256" key="1">
    <source>
        <dbReference type="ARBA" id="ARBA00022574"/>
    </source>
</evidence>
<dbReference type="PROSITE" id="PS50082">
    <property type="entry name" value="WD_REPEATS_2"/>
    <property type="match status" value="1"/>
</dbReference>
<dbReference type="PANTHER" id="PTHR19854:SF1">
    <property type="entry name" value="GUANINE NUCLEOTIDE-BINDING PROTEIN SUBUNIT BETA-LIKE PROTEIN 1"/>
    <property type="match status" value="1"/>
</dbReference>
<name>A0A8S3ZVL9_9EUPU</name>
<dbReference type="InterPro" id="IPR036322">
    <property type="entry name" value="WD40_repeat_dom_sf"/>
</dbReference>
<dbReference type="PROSITE" id="PS50294">
    <property type="entry name" value="WD_REPEATS_REGION"/>
    <property type="match status" value="1"/>
</dbReference>
<keyword evidence="2" id="KW-0677">Repeat</keyword>
<evidence type="ECO:0000313" key="6">
    <source>
        <dbReference type="Proteomes" id="UP000678393"/>
    </source>
</evidence>
<keyword evidence="1 3" id="KW-0853">WD repeat</keyword>
<evidence type="ECO:0000256" key="3">
    <source>
        <dbReference type="PROSITE-ProRule" id="PRU00221"/>
    </source>
</evidence>
<dbReference type="Pfam" id="PF00400">
    <property type="entry name" value="WD40"/>
    <property type="match status" value="4"/>
</dbReference>
<dbReference type="InterPro" id="IPR019775">
    <property type="entry name" value="WD40_repeat_CS"/>
</dbReference>
<dbReference type="Gene3D" id="2.130.10.10">
    <property type="entry name" value="YVTN repeat-like/Quinoprotein amine dehydrogenase"/>
    <property type="match status" value="2"/>
</dbReference>
<evidence type="ECO:0008006" key="7">
    <source>
        <dbReference type="Google" id="ProtNLM"/>
    </source>
</evidence>
<dbReference type="InterPro" id="IPR001680">
    <property type="entry name" value="WD40_rpt"/>
</dbReference>
<feature type="repeat" description="WD" evidence="3">
    <location>
        <begin position="307"/>
        <end position="343"/>
    </location>
</feature>
<keyword evidence="6" id="KW-1185">Reference proteome</keyword>
<dbReference type="AlphaFoldDB" id="A0A8S3ZVL9"/>
<accession>A0A8S3ZVL9</accession>
<sequence>MKSRARPAPPDPRGVMCGQSPVSSLTFGPQETYKERPAIISGHESGQIIEWSITTQRAKVSWPGHTQSVIWLAWAVPDKLLSQGRDGMVRVWTQDKNSWTCIGEIPCAQFVFCDSAVTRWNNEIKLAVPSRETSHVDVHTLDQGRLLSQTSVLTPGDSLPISDLSHTLKPPSTETYGMCMRLCTFVHRSSGPRLLVAYESGTLTLWDLLGNVLLNQVKGHEDSIMAMDYGVNPNSDMITCVTGSANEVIKTWQIDKDTFVEGPSVSVTNPGISDIAVRGDGRIFATGGWDHRVRVFSVRKCSPLAVLMYHTSSVHCVCFAPDDTLATGSKDGYIALWDVYKDK</sequence>
<proteinExistence type="predicted"/>
<dbReference type="SMART" id="SM00320">
    <property type="entry name" value="WD40"/>
    <property type="match status" value="5"/>
</dbReference>
<organism evidence="5 6">
    <name type="scientific">Candidula unifasciata</name>
    <dbReference type="NCBI Taxonomy" id="100452"/>
    <lineage>
        <taxon>Eukaryota</taxon>
        <taxon>Metazoa</taxon>
        <taxon>Spiralia</taxon>
        <taxon>Lophotrochozoa</taxon>
        <taxon>Mollusca</taxon>
        <taxon>Gastropoda</taxon>
        <taxon>Heterobranchia</taxon>
        <taxon>Euthyneura</taxon>
        <taxon>Panpulmonata</taxon>
        <taxon>Eupulmonata</taxon>
        <taxon>Stylommatophora</taxon>
        <taxon>Helicina</taxon>
        <taxon>Helicoidea</taxon>
        <taxon>Geomitridae</taxon>
        <taxon>Candidula</taxon>
    </lineage>
</organism>
<dbReference type="OrthoDB" id="7668193at2759"/>
<dbReference type="EMBL" id="CAJHNH020006412">
    <property type="protein sequence ID" value="CAG5133687.1"/>
    <property type="molecule type" value="Genomic_DNA"/>
</dbReference>
<dbReference type="SUPFAM" id="SSF50978">
    <property type="entry name" value="WD40 repeat-like"/>
    <property type="match status" value="1"/>
</dbReference>
<gene>
    <name evidence="5" type="ORF">CUNI_LOCUS19245</name>
</gene>
<protein>
    <recommendedName>
        <fullName evidence="7">Guanine nucleotide-binding protein subunit beta-like protein 1</fullName>
    </recommendedName>
</protein>
<dbReference type="InterPro" id="IPR015943">
    <property type="entry name" value="WD40/YVTN_repeat-like_dom_sf"/>
</dbReference>
<reference evidence="5" key="1">
    <citation type="submission" date="2021-04" db="EMBL/GenBank/DDBJ databases">
        <authorList>
            <consortium name="Molecular Ecology Group"/>
        </authorList>
    </citation>
    <scope>NUCLEOTIDE SEQUENCE</scope>
</reference>
<evidence type="ECO:0000313" key="5">
    <source>
        <dbReference type="EMBL" id="CAG5133687.1"/>
    </source>
</evidence>
<evidence type="ECO:0000256" key="4">
    <source>
        <dbReference type="SAM" id="MobiDB-lite"/>
    </source>
</evidence>
<dbReference type="PANTHER" id="PTHR19854">
    <property type="entry name" value="TRANSDUCIN BETA-LIKE 3"/>
    <property type="match status" value="1"/>
</dbReference>